<keyword evidence="10" id="KW-1185">Reference proteome</keyword>
<evidence type="ECO:0000259" key="7">
    <source>
        <dbReference type="Pfam" id="PF22289"/>
    </source>
</evidence>
<evidence type="ECO:0000313" key="10">
    <source>
        <dbReference type="Proteomes" id="UP000002440"/>
    </source>
</evidence>
<dbReference type="AlphaFoldDB" id="Q1H477"/>
<dbReference type="RefSeq" id="WP_011478807.1">
    <property type="nucleotide sequence ID" value="NC_007947.1"/>
</dbReference>
<organism evidence="9 10">
    <name type="scientific">Methylobacillus flagellatus (strain ATCC 51484 / DSM 6875 / VKM B-1610 / KT)</name>
    <dbReference type="NCBI Taxonomy" id="265072"/>
    <lineage>
        <taxon>Bacteria</taxon>
        <taxon>Pseudomonadati</taxon>
        <taxon>Pseudomonadota</taxon>
        <taxon>Betaproteobacteria</taxon>
        <taxon>Nitrosomonadales</taxon>
        <taxon>Methylophilaceae</taxon>
        <taxon>Methylobacillus</taxon>
    </lineage>
</organism>
<feature type="domain" description="Dimethylamine monooxygenase subunit DmmA-like C-terminal" evidence="7">
    <location>
        <begin position="139"/>
        <end position="180"/>
    </location>
</feature>
<evidence type="ECO:0000256" key="2">
    <source>
        <dbReference type="ARBA" id="ARBA00022714"/>
    </source>
</evidence>
<dbReference type="EMBL" id="CP000284">
    <property type="protein sequence ID" value="ABE48710.1"/>
    <property type="molecule type" value="Genomic_DNA"/>
</dbReference>
<dbReference type="HOGENOM" id="CLU_117628_0_0_4"/>
<dbReference type="Proteomes" id="UP000002440">
    <property type="component" value="Chromosome"/>
</dbReference>
<dbReference type="STRING" id="265072.Mfla_0440"/>
<dbReference type="eggNOG" id="ENOG5030T00">
    <property type="taxonomic scope" value="Bacteria"/>
</dbReference>
<gene>
    <name evidence="9" type="ordered locus">Mfla_0440</name>
</gene>
<evidence type="ECO:0000256" key="6">
    <source>
        <dbReference type="ARBA" id="ARBA00023014"/>
    </source>
</evidence>
<dbReference type="NCBIfam" id="NF041259">
    <property type="entry name" value="mono_DmmA_fam"/>
    <property type="match status" value="1"/>
</dbReference>
<dbReference type="GO" id="GO:0051537">
    <property type="term" value="F:2 iron, 2 sulfur cluster binding"/>
    <property type="evidence" value="ECO:0007669"/>
    <property type="project" value="UniProtKB-KW"/>
</dbReference>
<accession>Q1H477</accession>
<evidence type="ECO:0000256" key="5">
    <source>
        <dbReference type="ARBA" id="ARBA00023004"/>
    </source>
</evidence>
<dbReference type="InterPro" id="IPR048037">
    <property type="entry name" value="DmmA-like_C"/>
</dbReference>
<sequence length="199" mass="21993">MQHGYWIRSKPVYTSLAWQYRAQAHMVLAHGEAGRAVLRLYQQRLPEQPVSVLYLVGDEEADYTASLRALAGDCLLTFTKQEALWAAFNAALASACMGTRLYAAGNEAFLWQVSTLAASHGVLHADIMREQPASLARPVYCVHCKTITPHVTTNIAVCSGCQRHLFVRDHFSRRLGAYMGLMVDAEAPGEVPAAEEIYP</sequence>
<dbReference type="GO" id="GO:0046872">
    <property type="term" value="F:metal ion binding"/>
    <property type="evidence" value="ECO:0007669"/>
    <property type="project" value="UniProtKB-KW"/>
</dbReference>
<dbReference type="OrthoDB" id="6955242at2"/>
<evidence type="ECO:0000256" key="1">
    <source>
        <dbReference type="ARBA" id="ARBA00022630"/>
    </source>
</evidence>
<proteinExistence type="predicted"/>
<keyword evidence="5" id="KW-0408">Iron</keyword>
<dbReference type="InterPro" id="IPR054582">
    <property type="entry name" value="DmmA-like_N"/>
</dbReference>
<keyword evidence="4" id="KW-0560">Oxidoreductase</keyword>
<protein>
    <submittedName>
        <fullName evidence="9">Uncharacterized protein</fullName>
    </submittedName>
</protein>
<evidence type="ECO:0000256" key="4">
    <source>
        <dbReference type="ARBA" id="ARBA00023002"/>
    </source>
</evidence>
<keyword evidence="2" id="KW-0001">2Fe-2S</keyword>
<evidence type="ECO:0000313" key="9">
    <source>
        <dbReference type="EMBL" id="ABE48710.1"/>
    </source>
</evidence>
<reference evidence="9 10" key="1">
    <citation type="submission" date="2006-03" db="EMBL/GenBank/DDBJ databases">
        <title>Complete sequence of Methylobacillus flagellatus KT.</title>
        <authorList>
            <consortium name="US DOE Joint Genome Institute"/>
            <person name="Copeland A."/>
            <person name="Lucas S."/>
            <person name="Lapidus A."/>
            <person name="Barry K."/>
            <person name="Detter J.C."/>
            <person name="Glavina del Rio T."/>
            <person name="Hammon N."/>
            <person name="Israni S."/>
            <person name="Dalin E."/>
            <person name="Tice H."/>
            <person name="Pitluck S."/>
            <person name="Brettin T."/>
            <person name="Bruce D."/>
            <person name="Han C."/>
            <person name="Tapia R."/>
            <person name="Saunders E."/>
            <person name="Gilna P."/>
            <person name="Schmutz J."/>
            <person name="Larimer F."/>
            <person name="Land M."/>
            <person name="Kyrpides N."/>
            <person name="Anderson I."/>
            <person name="Richardson P."/>
        </authorList>
    </citation>
    <scope>NUCLEOTIDE SEQUENCE [LARGE SCALE GENOMIC DNA]</scope>
    <source>
        <strain evidence="10">KT / ATCC 51484 / DSM 6875</strain>
    </source>
</reference>
<dbReference type="KEGG" id="mfa:Mfla_0440"/>
<keyword evidence="3" id="KW-0479">Metal-binding</keyword>
<evidence type="ECO:0000259" key="8">
    <source>
        <dbReference type="Pfam" id="PF22290"/>
    </source>
</evidence>
<keyword evidence="6" id="KW-0411">Iron-sulfur</keyword>
<keyword evidence="1" id="KW-0285">Flavoprotein</keyword>
<dbReference type="Pfam" id="PF22289">
    <property type="entry name" value="DmmA-like_C"/>
    <property type="match status" value="1"/>
</dbReference>
<name>Q1H477_METFK</name>
<dbReference type="Pfam" id="PF22290">
    <property type="entry name" value="DmmA-like_N"/>
    <property type="match status" value="1"/>
</dbReference>
<evidence type="ECO:0000256" key="3">
    <source>
        <dbReference type="ARBA" id="ARBA00022723"/>
    </source>
</evidence>
<dbReference type="GO" id="GO:0016491">
    <property type="term" value="F:oxidoreductase activity"/>
    <property type="evidence" value="ECO:0007669"/>
    <property type="project" value="UniProtKB-KW"/>
</dbReference>
<feature type="domain" description="Dimethylamine monooxygenase subunit DmmA-like N-terminal" evidence="8">
    <location>
        <begin position="5"/>
        <end position="127"/>
    </location>
</feature>